<evidence type="ECO:0000256" key="7">
    <source>
        <dbReference type="SAM" id="Coils"/>
    </source>
</evidence>
<evidence type="ECO:0000256" key="4">
    <source>
        <dbReference type="ARBA" id="ARBA00022517"/>
    </source>
</evidence>
<comment type="function">
    <text evidence="1">Required for the processing of the 27S pre-rRNA.</text>
</comment>
<dbReference type="InterPro" id="IPR008610">
    <property type="entry name" value="Ebp2"/>
</dbReference>
<organism evidence="9 10">
    <name type="scientific">Nicrophorus vespilloides</name>
    <name type="common">Boreal carrion beetle</name>
    <dbReference type="NCBI Taxonomy" id="110193"/>
    <lineage>
        <taxon>Eukaryota</taxon>
        <taxon>Metazoa</taxon>
        <taxon>Ecdysozoa</taxon>
        <taxon>Arthropoda</taxon>
        <taxon>Hexapoda</taxon>
        <taxon>Insecta</taxon>
        <taxon>Pterygota</taxon>
        <taxon>Neoptera</taxon>
        <taxon>Endopterygota</taxon>
        <taxon>Coleoptera</taxon>
        <taxon>Polyphaga</taxon>
        <taxon>Staphyliniformia</taxon>
        <taxon>Silphidae</taxon>
        <taxon>Nicrophorinae</taxon>
        <taxon>Nicrophorus</taxon>
    </lineage>
</organism>
<reference evidence="10" key="1">
    <citation type="submission" date="2025-08" db="UniProtKB">
        <authorList>
            <consortium name="RefSeq"/>
        </authorList>
    </citation>
    <scope>IDENTIFICATION</scope>
    <source>
        <tissue evidence="10">Whole Larva</tissue>
    </source>
</reference>
<sequence>MTAETDFAMESSDSEYGDNELQQAFAEGKLKPGLNIPEELKKPIVNNVVGLVNALKTFKKKLPWIEILDSVNGLAPIAPEMAAKLLTNEQKRANELQNNKKLPQFKPEEDPVLNDFKRETMFHRQAQACVLDCFPKLKAMGMPCLRPDDYFAQMAKTDDHMQKIRTKLMEQEEQQKRSEKVKQIRLHKQQGKAIANETRVKRIAEKRELMNNLKKAKKGKGADLSFLENGKKPMKTLSNSRVKRNEKYGMGGKKKGSKRNTKESSGEYGSKKGAHNKGSNNKRPGKGRRMTQKRKGKN</sequence>
<proteinExistence type="inferred from homology"/>
<dbReference type="Proteomes" id="UP000695000">
    <property type="component" value="Unplaced"/>
</dbReference>
<evidence type="ECO:0000256" key="3">
    <source>
        <dbReference type="ARBA" id="ARBA00007336"/>
    </source>
</evidence>
<keyword evidence="9" id="KW-1185">Reference proteome</keyword>
<evidence type="ECO:0000256" key="6">
    <source>
        <dbReference type="ARBA" id="ARBA00023242"/>
    </source>
</evidence>
<evidence type="ECO:0000313" key="9">
    <source>
        <dbReference type="Proteomes" id="UP000695000"/>
    </source>
</evidence>
<dbReference type="RefSeq" id="XP_017784580.1">
    <property type="nucleotide sequence ID" value="XM_017929091.1"/>
</dbReference>
<evidence type="ECO:0000256" key="5">
    <source>
        <dbReference type="ARBA" id="ARBA00023054"/>
    </source>
</evidence>
<feature type="region of interest" description="Disordered" evidence="8">
    <location>
        <begin position="215"/>
        <end position="298"/>
    </location>
</feature>
<dbReference type="PANTHER" id="PTHR13028:SF0">
    <property type="entry name" value="RRNA-PROCESSING PROTEIN EBP2-RELATED"/>
    <property type="match status" value="1"/>
</dbReference>
<gene>
    <name evidence="10" type="primary">LOC108568153</name>
</gene>
<protein>
    <submittedName>
        <fullName evidence="10">Probable rRNA-processing protein EBP2 homolog</fullName>
    </submittedName>
</protein>
<dbReference type="Pfam" id="PF05890">
    <property type="entry name" value="Ebp2"/>
    <property type="match status" value="1"/>
</dbReference>
<dbReference type="PANTHER" id="PTHR13028">
    <property type="entry name" value="RRNA PROCESSING PROTEIN EBNA1-BINDING PROTEIN-RELATED"/>
    <property type="match status" value="1"/>
</dbReference>
<evidence type="ECO:0000313" key="10">
    <source>
        <dbReference type="RefSeq" id="XP_017784580.1"/>
    </source>
</evidence>
<comment type="subcellular location">
    <subcellularLocation>
        <location evidence="2">Nucleus</location>
        <location evidence="2">Nucleolus</location>
    </subcellularLocation>
</comment>
<keyword evidence="5 7" id="KW-0175">Coiled coil</keyword>
<accession>A0ABM1NCN0</accession>
<name>A0ABM1NCN0_NICVS</name>
<evidence type="ECO:0000256" key="2">
    <source>
        <dbReference type="ARBA" id="ARBA00004604"/>
    </source>
</evidence>
<evidence type="ECO:0000256" key="8">
    <source>
        <dbReference type="SAM" id="MobiDB-lite"/>
    </source>
</evidence>
<feature type="compositionally biased region" description="Basic residues" evidence="8">
    <location>
        <begin position="283"/>
        <end position="298"/>
    </location>
</feature>
<comment type="similarity">
    <text evidence="3">Belongs to the EBP2 family.</text>
</comment>
<keyword evidence="4" id="KW-0690">Ribosome biogenesis</keyword>
<feature type="coiled-coil region" evidence="7">
    <location>
        <begin position="154"/>
        <end position="181"/>
    </location>
</feature>
<dbReference type="GeneID" id="108568153"/>
<keyword evidence="6" id="KW-0539">Nucleus</keyword>
<evidence type="ECO:0000256" key="1">
    <source>
        <dbReference type="ARBA" id="ARBA00003387"/>
    </source>
</evidence>